<evidence type="ECO:0000256" key="5">
    <source>
        <dbReference type="ARBA" id="ARBA00022989"/>
    </source>
</evidence>
<dbReference type="GO" id="GO:0005524">
    <property type="term" value="F:ATP binding"/>
    <property type="evidence" value="ECO:0007669"/>
    <property type="project" value="InterPro"/>
</dbReference>
<evidence type="ECO:0000256" key="7">
    <source>
        <dbReference type="ARBA" id="ARBA00023136"/>
    </source>
</evidence>
<dbReference type="GO" id="GO:0016020">
    <property type="term" value="C:membrane"/>
    <property type="evidence" value="ECO:0007669"/>
    <property type="project" value="UniProtKB-SubCell"/>
</dbReference>
<evidence type="ECO:0000256" key="6">
    <source>
        <dbReference type="ARBA" id="ARBA00023010"/>
    </source>
</evidence>
<dbReference type="AlphaFoldDB" id="A0A811UCK0"/>
<evidence type="ECO:0000256" key="3">
    <source>
        <dbReference type="ARBA" id="ARBA00022692"/>
    </source>
</evidence>
<keyword evidence="3 8" id="KW-0812">Transmembrane</keyword>
<feature type="domain" description="ABC transporter" evidence="9">
    <location>
        <begin position="76"/>
        <end position="101"/>
    </location>
</feature>
<name>A0A811UCK0_CERCA</name>
<comment type="subcellular location">
    <subcellularLocation>
        <location evidence="1">Membrane</location>
        <topology evidence="1">Single-pass membrane protein</topology>
    </subcellularLocation>
</comment>
<evidence type="ECO:0000256" key="8">
    <source>
        <dbReference type="SAM" id="Phobius"/>
    </source>
</evidence>
<evidence type="ECO:0000256" key="2">
    <source>
        <dbReference type="ARBA" id="ARBA00022448"/>
    </source>
</evidence>
<dbReference type="SUPFAM" id="SSF52540">
    <property type="entry name" value="P-loop containing nucleoside triphosphate hydrolases"/>
    <property type="match status" value="1"/>
</dbReference>
<dbReference type="GO" id="GO:0016887">
    <property type="term" value="F:ATP hydrolysis activity"/>
    <property type="evidence" value="ECO:0007669"/>
    <property type="project" value="InterPro"/>
</dbReference>
<dbReference type="GO" id="GO:0043953">
    <property type="term" value="P:protein transport by the Tat complex"/>
    <property type="evidence" value="ECO:0007669"/>
    <property type="project" value="InterPro"/>
</dbReference>
<comment type="caution">
    <text evidence="10">The sequence shown here is derived from an EMBL/GenBank/DDBJ whole genome shotgun (WGS) entry which is preliminary data.</text>
</comment>
<dbReference type="Gene3D" id="3.40.50.300">
    <property type="entry name" value="P-loop containing nucleotide triphosphate hydrolases"/>
    <property type="match status" value="2"/>
</dbReference>
<evidence type="ECO:0000256" key="1">
    <source>
        <dbReference type="ARBA" id="ARBA00004167"/>
    </source>
</evidence>
<keyword evidence="7 8" id="KW-0472">Membrane</keyword>
<organism evidence="10 11">
    <name type="scientific">Ceratitis capitata</name>
    <name type="common">Mediterranean fruit fly</name>
    <name type="synonym">Tephritis capitata</name>
    <dbReference type="NCBI Taxonomy" id="7213"/>
    <lineage>
        <taxon>Eukaryota</taxon>
        <taxon>Metazoa</taxon>
        <taxon>Ecdysozoa</taxon>
        <taxon>Arthropoda</taxon>
        <taxon>Hexapoda</taxon>
        <taxon>Insecta</taxon>
        <taxon>Pterygota</taxon>
        <taxon>Neoptera</taxon>
        <taxon>Endopterygota</taxon>
        <taxon>Diptera</taxon>
        <taxon>Brachycera</taxon>
        <taxon>Muscomorpha</taxon>
        <taxon>Tephritoidea</taxon>
        <taxon>Tephritidae</taxon>
        <taxon>Ceratitis</taxon>
        <taxon>Ceratitis</taxon>
    </lineage>
</organism>
<feature type="transmembrane region" description="Helical" evidence="8">
    <location>
        <begin position="137"/>
        <end position="155"/>
    </location>
</feature>
<dbReference type="InterPro" id="IPR050093">
    <property type="entry name" value="ABC_SmlMolc_Importer"/>
</dbReference>
<keyword evidence="5 8" id="KW-1133">Transmembrane helix</keyword>
<sequence>MVGLVRFERTTFGLGIQCSILLSYSPIPYHLQMVILMLINNISYSYGNQGDFALSNINIEVKRGNVACLLGHSGCGGQQQLVAIARVMAQNPDVVLLDEPFSNLDILLKCQTRHHVLSLFRSKNIPVLMVQMSLGPWQLFLVLIIILVLFGAGRLPQVMGDLGKGIKNLKQGLKESEKLSSNEPDH</sequence>
<dbReference type="Pfam" id="PF02416">
    <property type="entry name" value="TatA_B_E"/>
    <property type="match status" value="1"/>
</dbReference>
<dbReference type="NCBIfam" id="TIGR01411">
    <property type="entry name" value="tatAE"/>
    <property type="match status" value="1"/>
</dbReference>
<keyword evidence="6" id="KW-0811">Translocation</keyword>
<dbReference type="InterPro" id="IPR027417">
    <property type="entry name" value="P-loop_NTPase"/>
</dbReference>
<dbReference type="Gene3D" id="1.20.5.3310">
    <property type="match status" value="1"/>
</dbReference>
<protein>
    <submittedName>
        <fullName evidence="10">(Mediterranean fruit fly) hypothetical protein</fullName>
    </submittedName>
</protein>
<dbReference type="PANTHER" id="PTHR42781">
    <property type="entry name" value="SPERMIDINE/PUTRESCINE IMPORT ATP-BINDING PROTEIN POTA"/>
    <property type="match status" value="1"/>
</dbReference>
<accession>A0A811UCK0</accession>
<dbReference type="InterPro" id="IPR003369">
    <property type="entry name" value="TatA/B/E"/>
</dbReference>
<dbReference type="InterPro" id="IPR006312">
    <property type="entry name" value="TatA/E"/>
</dbReference>
<keyword evidence="2" id="KW-0813">Transport</keyword>
<dbReference type="HAMAP" id="MF_00236">
    <property type="entry name" value="TatA_E"/>
    <property type="match status" value="1"/>
</dbReference>
<keyword evidence="4" id="KW-0653">Protein transport</keyword>
<evidence type="ECO:0000259" key="9">
    <source>
        <dbReference type="Pfam" id="PF00005"/>
    </source>
</evidence>
<evidence type="ECO:0000313" key="11">
    <source>
        <dbReference type="Proteomes" id="UP000606786"/>
    </source>
</evidence>
<gene>
    <name evidence="10" type="ORF">CCAP1982_LOCUS5209</name>
</gene>
<evidence type="ECO:0000313" key="10">
    <source>
        <dbReference type="EMBL" id="CAD6996541.1"/>
    </source>
</evidence>
<keyword evidence="11" id="KW-1185">Reference proteome</keyword>
<dbReference type="Pfam" id="PF00005">
    <property type="entry name" value="ABC_tran"/>
    <property type="match status" value="1"/>
</dbReference>
<dbReference type="EMBL" id="CAJHJT010000001">
    <property type="protein sequence ID" value="CAD6996541.1"/>
    <property type="molecule type" value="Genomic_DNA"/>
</dbReference>
<proteinExistence type="inferred from homology"/>
<reference evidence="10" key="1">
    <citation type="submission" date="2020-11" db="EMBL/GenBank/DDBJ databases">
        <authorList>
            <person name="Whitehead M."/>
        </authorList>
    </citation>
    <scope>NUCLEOTIDE SEQUENCE</scope>
    <source>
        <strain evidence="10">EGII</strain>
    </source>
</reference>
<dbReference type="Proteomes" id="UP000606786">
    <property type="component" value="Unassembled WGS sequence"/>
</dbReference>
<dbReference type="PANTHER" id="PTHR42781:SF4">
    <property type="entry name" value="SPERMIDINE_PUTRESCINE IMPORT ATP-BINDING PROTEIN POTA"/>
    <property type="match status" value="1"/>
</dbReference>
<dbReference type="InterPro" id="IPR003439">
    <property type="entry name" value="ABC_transporter-like_ATP-bd"/>
</dbReference>
<evidence type="ECO:0000256" key="4">
    <source>
        <dbReference type="ARBA" id="ARBA00022927"/>
    </source>
</evidence>